<dbReference type="Pfam" id="PF10137">
    <property type="entry name" value="CAP12-PCTIR_TIR"/>
    <property type="match status" value="1"/>
</dbReference>
<dbReference type="GO" id="GO:0050135">
    <property type="term" value="F:NADP+ nucleosidase activity"/>
    <property type="evidence" value="ECO:0007669"/>
    <property type="project" value="InterPro"/>
</dbReference>
<evidence type="ECO:0000259" key="1">
    <source>
        <dbReference type="Pfam" id="PF10137"/>
    </source>
</evidence>
<sequence>MEDTNPTTPLIQILHQALIQADKMAKAPKFGQGQLIAWVNRIRVQLEKIYGKDSLNLEYFPPISRGTTIINIHGELEERVAYIRLLVQSLESLPYKTKAQIQRRHIFIGHGRSPLWRELKDFLADRLHLPWDEFNREAIAGISTSERLERMLFEAAFAFLIMTAEEEHSDLKIYARPNVIHEIGLFQGKLGFRRAIILLEEGCTEFSNIIGLTQIRFPKGDIAARFEDIRKVLEREGLA</sequence>
<name>A0A2W4RH04_9GAMM</name>
<dbReference type="InterPro" id="IPR019302">
    <property type="entry name" value="CAP12/PCTIR_TIR_dom"/>
</dbReference>
<feature type="domain" description="CD-NTase-associated protein 12/Pycsar effector protein TIR" evidence="1">
    <location>
        <begin position="106"/>
        <end position="217"/>
    </location>
</feature>
<dbReference type="EMBL" id="QJPH01000192">
    <property type="protein sequence ID" value="PZN83161.1"/>
    <property type="molecule type" value="Genomic_DNA"/>
</dbReference>
<gene>
    <name evidence="2" type="ORF">DM484_05055</name>
</gene>
<evidence type="ECO:0000313" key="3">
    <source>
        <dbReference type="Proteomes" id="UP000249396"/>
    </source>
</evidence>
<proteinExistence type="predicted"/>
<comment type="caution">
    <text evidence="2">The sequence shown here is derived from an EMBL/GenBank/DDBJ whole genome shotgun (WGS) entry which is preliminary data.</text>
</comment>
<reference evidence="2 3" key="1">
    <citation type="journal article" date="2018" name="Aquat. Microb. Ecol.">
        <title>Gammaproteobacterial methanotrophs dominate.</title>
        <authorList>
            <person name="Rissanen A.J."/>
            <person name="Saarenheimo J."/>
            <person name="Tiirola M."/>
            <person name="Peura S."/>
            <person name="Aalto S.L."/>
            <person name="Karvinen A."/>
            <person name="Nykanen H."/>
        </authorList>
    </citation>
    <scope>NUCLEOTIDE SEQUENCE [LARGE SCALE GENOMIC DNA]</scope>
    <source>
        <strain evidence="2">AMbin10</strain>
    </source>
</reference>
<accession>A0A2W4RH04</accession>
<organism evidence="2 3">
    <name type="scientific">Candidatus Methylumidiphilus alinenensis</name>
    <dbReference type="NCBI Taxonomy" id="2202197"/>
    <lineage>
        <taxon>Bacteria</taxon>
        <taxon>Pseudomonadati</taxon>
        <taxon>Pseudomonadota</taxon>
        <taxon>Gammaproteobacteria</taxon>
        <taxon>Methylococcales</taxon>
        <taxon>Candidatus Methylumidiphilus</taxon>
    </lineage>
</organism>
<dbReference type="Proteomes" id="UP000249396">
    <property type="component" value="Unassembled WGS sequence"/>
</dbReference>
<protein>
    <recommendedName>
        <fullName evidence="1">CD-NTase-associated protein 12/Pycsar effector protein TIR domain-containing protein</fullName>
    </recommendedName>
</protein>
<dbReference type="AlphaFoldDB" id="A0A2W4RH04"/>
<evidence type="ECO:0000313" key="2">
    <source>
        <dbReference type="EMBL" id="PZN83161.1"/>
    </source>
</evidence>